<evidence type="ECO:0000256" key="3">
    <source>
        <dbReference type="ARBA" id="ARBA00023002"/>
    </source>
</evidence>
<dbReference type="Pfam" id="PF07992">
    <property type="entry name" value="Pyr_redox_2"/>
    <property type="match status" value="1"/>
</dbReference>
<sequence length="326" mass="35748">MKAKIYDCLIIGGGPAGLSAALGLGRVRRSAMVFDSRMYRNAMVEEFHYFPSRDSSDPAKFREITRDQIVAKYTSIEFQDTKIVKAANLTQGAEEETKETEYEVEDERGEKWRGKKLILATGSKDVPPEIDGYATNWARHIYQCPFCDGFEEADKPVGVLEFTSPMHLFFAVLGFQFDKRVTIFSNGPVSAATDIQSALAKAKARGVKIDERKIKRFVDEGKAPERGITIEFEEGECVSLGMLLHKPPTVNVGQALIEQMSLETRPKETGGEVEVKDMFQQTSLRGCFVAGDTASAMKSVVTAAAQGVAAAGGVNHQLCADEIASL</sequence>
<dbReference type="PANTHER" id="PTHR48105">
    <property type="entry name" value="THIOREDOXIN REDUCTASE 1-RELATED-RELATED"/>
    <property type="match status" value="1"/>
</dbReference>
<dbReference type="EMBL" id="ML977150">
    <property type="protein sequence ID" value="KAF1988117.1"/>
    <property type="molecule type" value="Genomic_DNA"/>
</dbReference>
<proteinExistence type="inferred from homology"/>
<dbReference type="PRINTS" id="PR00368">
    <property type="entry name" value="FADPNR"/>
</dbReference>
<evidence type="ECO:0000313" key="6">
    <source>
        <dbReference type="Proteomes" id="UP000800041"/>
    </source>
</evidence>
<organism evidence="5 6">
    <name type="scientific">Aulographum hederae CBS 113979</name>
    <dbReference type="NCBI Taxonomy" id="1176131"/>
    <lineage>
        <taxon>Eukaryota</taxon>
        <taxon>Fungi</taxon>
        <taxon>Dikarya</taxon>
        <taxon>Ascomycota</taxon>
        <taxon>Pezizomycotina</taxon>
        <taxon>Dothideomycetes</taxon>
        <taxon>Pleosporomycetidae</taxon>
        <taxon>Aulographales</taxon>
        <taxon>Aulographaceae</taxon>
    </lineage>
</organism>
<feature type="domain" description="FAD/NAD(P)-binding" evidence="4">
    <location>
        <begin position="6"/>
        <end position="307"/>
    </location>
</feature>
<dbReference type="InterPro" id="IPR036188">
    <property type="entry name" value="FAD/NAD-bd_sf"/>
</dbReference>
<keyword evidence="6" id="KW-1185">Reference proteome</keyword>
<dbReference type="PRINTS" id="PR00469">
    <property type="entry name" value="PNDRDTASEII"/>
</dbReference>
<accession>A0A6G1H4Y8</accession>
<keyword evidence="2" id="KW-0285">Flavoprotein</keyword>
<dbReference type="InterPro" id="IPR023753">
    <property type="entry name" value="FAD/NAD-binding_dom"/>
</dbReference>
<dbReference type="GO" id="GO:0016491">
    <property type="term" value="F:oxidoreductase activity"/>
    <property type="evidence" value="ECO:0007669"/>
    <property type="project" value="UniProtKB-KW"/>
</dbReference>
<keyword evidence="3" id="KW-0560">Oxidoreductase</keyword>
<name>A0A6G1H4Y8_9PEZI</name>
<protein>
    <submittedName>
        <fullName evidence="5">FAD/NAD(P)-binding domain-containing protein</fullName>
    </submittedName>
</protein>
<gene>
    <name evidence="5" type="ORF">K402DRAFT_41377</name>
</gene>
<dbReference type="Proteomes" id="UP000800041">
    <property type="component" value="Unassembled WGS sequence"/>
</dbReference>
<dbReference type="AlphaFoldDB" id="A0A6G1H4Y8"/>
<evidence type="ECO:0000259" key="4">
    <source>
        <dbReference type="Pfam" id="PF07992"/>
    </source>
</evidence>
<evidence type="ECO:0000256" key="2">
    <source>
        <dbReference type="ARBA" id="ARBA00022630"/>
    </source>
</evidence>
<reference evidence="5" key="1">
    <citation type="journal article" date="2020" name="Stud. Mycol.">
        <title>101 Dothideomycetes genomes: a test case for predicting lifestyles and emergence of pathogens.</title>
        <authorList>
            <person name="Haridas S."/>
            <person name="Albert R."/>
            <person name="Binder M."/>
            <person name="Bloem J."/>
            <person name="Labutti K."/>
            <person name="Salamov A."/>
            <person name="Andreopoulos B."/>
            <person name="Baker S."/>
            <person name="Barry K."/>
            <person name="Bills G."/>
            <person name="Bluhm B."/>
            <person name="Cannon C."/>
            <person name="Castanera R."/>
            <person name="Culley D."/>
            <person name="Daum C."/>
            <person name="Ezra D."/>
            <person name="Gonzalez J."/>
            <person name="Henrissat B."/>
            <person name="Kuo A."/>
            <person name="Liang C."/>
            <person name="Lipzen A."/>
            <person name="Lutzoni F."/>
            <person name="Magnuson J."/>
            <person name="Mondo S."/>
            <person name="Nolan M."/>
            <person name="Ohm R."/>
            <person name="Pangilinan J."/>
            <person name="Park H.-J."/>
            <person name="Ramirez L."/>
            <person name="Alfaro M."/>
            <person name="Sun H."/>
            <person name="Tritt A."/>
            <person name="Yoshinaga Y."/>
            <person name="Zwiers L.-H."/>
            <person name="Turgeon B."/>
            <person name="Goodwin S."/>
            <person name="Spatafora J."/>
            <person name="Crous P."/>
            <person name="Grigoriev I."/>
        </authorList>
    </citation>
    <scope>NUCLEOTIDE SEQUENCE</scope>
    <source>
        <strain evidence="5">CBS 113979</strain>
    </source>
</reference>
<evidence type="ECO:0000256" key="1">
    <source>
        <dbReference type="ARBA" id="ARBA00009333"/>
    </source>
</evidence>
<dbReference type="OrthoDB" id="10260355at2759"/>
<dbReference type="Gene3D" id="3.50.50.60">
    <property type="entry name" value="FAD/NAD(P)-binding domain"/>
    <property type="match status" value="2"/>
</dbReference>
<dbReference type="InterPro" id="IPR050097">
    <property type="entry name" value="Ferredoxin-NADP_redctase_2"/>
</dbReference>
<evidence type="ECO:0000313" key="5">
    <source>
        <dbReference type="EMBL" id="KAF1988117.1"/>
    </source>
</evidence>
<dbReference type="GO" id="GO:0097237">
    <property type="term" value="P:cellular response to toxic substance"/>
    <property type="evidence" value="ECO:0007669"/>
    <property type="project" value="UniProtKB-ARBA"/>
</dbReference>
<comment type="similarity">
    <text evidence="1">Belongs to the class-II pyridine nucleotide-disulfide oxidoreductase family.</text>
</comment>
<dbReference type="SUPFAM" id="SSF51905">
    <property type="entry name" value="FAD/NAD(P)-binding domain"/>
    <property type="match status" value="1"/>
</dbReference>